<dbReference type="HOGENOM" id="CLU_028799_1_1_6"/>
<name>A0A059ZSK2_ACICK</name>
<dbReference type="InterPro" id="IPR005495">
    <property type="entry name" value="LptG/LptF_permease"/>
</dbReference>
<dbReference type="eggNOG" id="COG0795">
    <property type="taxonomic scope" value="Bacteria"/>
</dbReference>
<sequence length="357" mass="39433">MKRADRLLFRGMLGYSTLVLFVLLALMFVANLIAKSGGPGHGSWDMGKLVTYISLQLPDLAYNLIPLALLLGALIWVSLLNSHSELVALRMSGWSLWRLQRPLLWVGLWGALLTFALGEWVVPYTAPAAEAIWANGGQGSGFQALPDGGVWLRQGDQLIQIRAIAADGRRLEGLRIVITTPSLDAVTRMLDAREALYRDGAWQLQGVQSHVLGAQRIVSTTLVQQPWDVRLDPGTLRSFSHPTRTMTLPALWESYQNLQGSVLSMNRFALAFWKRVTYPWVGLVMIWLVVPLVTRNPRGGGLAGRILMGLVLGLAFHFLTEMSGFISISGGIPPVFATVFPLALFASIAWGLQRYYR</sequence>
<keyword evidence="5 6" id="KW-0472">Membrane</keyword>
<feature type="transmembrane region" description="Helical" evidence="6">
    <location>
        <begin position="60"/>
        <end position="81"/>
    </location>
</feature>
<protein>
    <recommendedName>
        <fullName evidence="9">LPS export ABC transporter permease LptG</fullName>
    </recommendedName>
</protein>
<feature type="transmembrane region" description="Helical" evidence="6">
    <location>
        <begin position="12"/>
        <end position="34"/>
    </location>
</feature>
<feature type="transmembrane region" description="Helical" evidence="6">
    <location>
        <begin position="332"/>
        <end position="352"/>
    </location>
</feature>
<dbReference type="GO" id="GO:0015920">
    <property type="term" value="P:lipopolysaccharide transport"/>
    <property type="evidence" value="ECO:0007669"/>
    <property type="project" value="TreeGrafter"/>
</dbReference>
<dbReference type="GO" id="GO:0043190">
    <property type="term" value="C:ATP-binding cassette (ABC) transporter complex"/>
    <property type="evidence" value="ECO:0007669"/>
    <property type="project" value="InterPro"/>
</dbReference>
<comment type="subcellular location">
    <subcellularLocation>
        <location evidence="1">Cell membrane</location>
        <topology evidence="1">Multi-pass membrane protein</topology>
    </subcellularLocation>
</comment>
<dbReference type="KEGG" id="acz:Acaty_c0757"/>
<accession>A0A059ZSK2</accession>
<dbReference type="GeneID" id="92930753"/>
<dbReference type="Proteomes" id="UP000005522">
    <property type="component" value="Chromosome"/>
</dbReference>
<evidence type="ECO:0008006" key="9">
    <source>
        <dbReference type="Google" id="ProtNLM"/>
    </source>
</evidence>
<feature type="transmembrane region" description="Helical" evidence="6">
    <location>
        <begin position="277"/>
        <end position="294"/>
    </location>
</feature>
<dbReference type="RefSeq" id="WP_004870987.1">
    <property type="nucleotide sequence ID" value="NZ_CP005986.1"/>
</dbReference>
<organism evidence="7 8">
    <name type="scientific">Acidithiobacillus caldus (strain ATCC 51756 / DSM 8584 / KU)</name>
    <dbReference type="NCBI Taxonomy" id="637389"/>
    <lineage>
        <taxon>Bacteria</taxon>
        <taxon>Pseudomonadati</taxon>
        <taxon>Pseudomonadota</taxon>
        <taxon>Acidithiobacillia</taxon>
        <taxon>Acidithiobacillales</taxon>
        <taxon>Acidithiobacillaceae</taxon>
        <taxon>Acidithiobacillus</taxon>
    </lineage>
</organism>
<dbReference type="PANTHER" id="PTHR33529:SF2">
    <property type="entry name" value="LIPOPOLYSACCHARIDE EXPORT SYSTEM PERMEASE PROTEIN LPTG"/>
    <property type="match status" value="1"/>
</dbReference>
<dbReference type="InterPro" id="IPR030923">
    <property type="entry name" value="LptG"/>
</dbReference>
<dbReference type="GO" id="GO:0055085">
    <property type="term" value="P:transmembrane transport"/>
    <property type="evidence" value="ECO:0007669"/>
    <property type="project" value="InterPro"/>
</dbReference>
<dbReference type="PANTHER" id="PTHR33529">
    <property type="entry name" value="SLR0882 PROTEIN-RELATED"/>
    <property type="match status" value="1"/>
</dbReference>
<dbReference type="EMBL" id="CP005986">
    <property type="protein sequence ID" value="AIA54635.1"/>
    <property type="molecule type" value="Genomic_DNA"/>
</dbReference>
<keyword evidence="2" id="KW-1003">Cell membrane</keyword>
<feature type="transmembrane region" description="Helical" evidence="6">
    <location>
        <begin position="306"/>
        <end position="326"/>
    </location>
</feature>
<gene>
    <name evidence="7" type="ORF">Acaty_c0757</name>
</gene>
<feature type="transmembrane region" description="Helical" evidence="6">
    <location>
        <begin position="102"/>
        <end position="122"/>
    </location>
</feature>
<evidence type="ECO:0000256" key="3">
    <source>
        <dbReference type="ARBA" id="ARBA00022692"/>
    </source>
</evidence>
<reference evidence="7 8" key="1">
    <citation type="journal article" date="2009" name="J. Bacteriol.">
        <title>Draft genome sequence of the extremely acidophilic bacterium Acidithiobacillus caldus ATCC 51756 reveals metabolic versatility in the genus Acidithiobacillus.</title>
        <authorList>
            <person name="Valdes J."/>
            <person name="Quatrini R."/>
            <person name="Hallberg K."/>
            <person name="Dopson M."/>
            <person name="Valenzuela P.D."/>
            <person name="Holmes D.S."/>
        </authorList>
    </citation>
    <scope>NUCLEOTIDE SEQUENCE [LARGE SCALE GENOMIC DNA]</scope>
    <source>
        <strain evidence="8">ATCC 51756 / DSM 8584 / KU</strain>
    </source>
</reference>
<evidence type="ECO:0000313" key="7">
    <source>
        <dbReference type="EMBL" id="AIA54635.1"/>
    </source>
</evidence>
<dbReference type="NCBIfam" id="TIGR04408">
    <property type="entry name" value="LptG_lptG"/>
    <property type="match status" value="1"/>
</dbReference>
<keyword evidence="3 6" id="KW-0812">Transmembrane</keyword>
<keyword evidence="4 6" id="KW-1133">Transmembrane helix</keyword>
<evidence type="ECO:0000256" key="4">
    <source>
        <dbReference type="ARBA" id="ARBA00022989"/>
    </source>
</evidence>
<evidence type="ECO:0000256" key="1">
    <source>
        <dbReference type="ARBA" id="ARBA00004651"/>
    </source>
</evidence>
<evidence type="ECO:0000256" key="2">
    <source>
        <dbReference type="ARBA" id="ARBA00022475"/>
    </source>
</evidence>
<evidence type="ECO:0000256" key="6">
    <source>
        <dbReference type="SAM" id="Phobius"/>
    </source>
</evidence>
<dbReference type="AlphaFoldDB" id="A0A059ZSK2"/>
<proteinExistence type="predicted"/>
<evidence type="ECO:0000313" key="8">
    <source>
        <dbReference type="Proteomes" id="UP000005522"/>
    </source>
</evidence>
<evidence type="ECO:0000256" key="5">
    <source>
        <dbReference type="ARBA" id="ARBA00023136"/>
    </source>
</evidence>
<dbReference type="Pfam" id="PF03739">
    <property type="entry name" value="LptF_LptG"/>
    <property type="match status" value="1"/>
</dbReference>